<dbReference type="AlphaFoldDB" id="A0AA39LS10"/>
<protein>
    <submittedName>
        <fullName evidence="1">Uncharacterized protein</fullName>
    </submittedName>
</protein>
<keyword evidence="2" id="KW-1185">Reference proteome</keyword>
<gene>
    <name evidence="1" type="ORF">QR680_003716</name>
</gene>
<evidence type="ECO:0000313" key="2">
    <source>
        <dbReference type="Proteomes" id="UP001175271"/>
    </source>
</evidence>
<accession>A0AA39LS10</accession>
<comment type="caution">
    <text evidence="1">The sequence shown here is derived from an EMBL/GenBank/DDBJ whole genome shotgun (WGS) entry which is preliminary data.</text>
</comment>
<evidence type="ECO:0000313" key="1">
    <source>
        <dbReference type="EMBL" id="KAK0408001.1"/>
    </source>
</evidence>
<organism evidence="1 2">
    <name type="scientific">Steinernema hermaphroditum</name>
    <dbReference type="NCBI Taxonomy" id="289476"/>
    <lineage>
        <taxon>Eukaryota</taxon>
        <taxon>Metazoa</taxon>
        <taxon>Ecdysozoa</taxon>
        <taxon>Nematoda</taxon>
        <taxon>Chromadorea</taxon>
        <taxon>Rhabditida</taxon>
        <taxon>Tylenchina</taxon>
        <taxon>Panagrolaimomorpha</taxon>
        <taxon>Strongyloidoidea</taxon>
        <taxon>Steinernematidae</taxon>
        <taxon>Steinernema</taxon>
    </lineage>
</organism>
<proteinExistence type="predicted"/>
<reference evidence="1" key="1">
    <citation type="submission" date="2023-06" db="EMBL/GenBank/DDBJ databases">
        <title>Genomic analysis of the entomopathogenic nematode Steinernema hermaphroditum.</title>
        <authorList>
            <person name="Schwarz E.M."/>
            <person name="Heppert J.K."/>
            <person name="Baniya A."/>
            <person name="Schwartz H.T."/>
            <person name="Tan C.-H."/>
            <person name="Antoshechkin I."/>
            <person name="Sternberg P.W."/>
            <person name="Goodrich-Blair H."/>
            <person name="Dillman A.R."/>
        </authorList>
    </citation>
    <scope>NUCLEOTIDE SEQUENCE</scope>
    <source>
        <strain evidence="1">PS9179</strain>
        <tissue evidence="1">Whole animal</tissue>
    </source>
</reference>
<dbReference type="EMBL" id="JAUCMV010000003">
    <property type="protein sequence ID" value="KAK0408001.1"/>
    <property type="molecule type" value="Genomic_DNA"/>
</dbReference>
<dbReference type="Proteomes" id="UP001175271">
    <property type="component" value="Unassembled WGS sequence"/>
</dbReference>
<sequence length="592" mass="68512">MDTTPFLFREAVAILLPSDFLEVLCTGNVPGWSIVAREVRKKTMIFELSVYADNTEGLHVYYVDERDPLPDYDRNKRYRFRYLKVSPSRMVRCMDLDLNIHLDDPSNGLDLQLNTIRIGDETFSVRRGHFNVDLLKCVQNGIPLKRATFMARTVNIEEYSTDTHEDQLRHINEIEVMIDRQNGVTVSCYGYVEGDECSVRVIRCTEDTIFQLHQTVGCIGDTTATLLGIGQFQHELVRAERFMNERGLSIGPIYDHRLFIDATFHLKIGDFSFVQPQRKAIEASNDSPSWSAIYMSGLEGPQNLAFDRYKYLNERVAFFFFIYDSLFNEYVQEDIKTMNENDYQADCYSDVQFQCEVHKMLDAMHSRHGKAVSTDECEDEKAAQFIGVPPLVRHYSESVRTGSPCSTCKTIHDRFTPYKFLVHAILDQYGDKIRSHTGGPLAKRADILLYETLKEANFLDSHSFLDIFTNEAIREAEEHFIEWDIPMEPQYVMSMATDKVALKMAKKVDQCIKRMFSVAAGHALMAKWEGEEWTAEEEDSIYANVIDNVMWKSVPIEDYPEKDILPEDEVSGKKITHFFGHHHYYRLKLIQF</sequence>
<name>A0AA39LS10_9BILA</name>